<gene>
    <name evidence="2" type="ORF">THRCLA_20561</name>
</gene>
<dbReference type="OrthoDB" id="309640at2759"/>
<dbReference type="Proteomes" id="UP000243217">
    <property type="component" value="Unassembled WGS sequence"/>
</dbReference>
<dbReference type="InterPro" id="IPR013813">
    <property type="entry name" value="Endoribo_LPSP/chorism_mut-like"/>
</dbReference>
<dbReference type="PANTHER" id="PTHR43760">
    <property type="entry name" value="ENDORIBONUCLEASE-RELATED"/>
    <property type="match status" value="1"/>
</dbReference>
<reference evidence="2 3" key="1">
    <citation type="journal article" date="2014" name="Genome Biol. Evol.">
        <title>The secreted proteins of Achlya hypogyna and Thraustotheca clavata identify the ancestral oomycete secretome and reveal gene acquisitions by horizontal gene transfer.</title>
        <authorList>
            <person name="Misner I."/>
            <person name="Blouin N."/>
            <person name="Leonard G."/>
            <person name="Richards T.A."/>
            <person name="Lane C.E."/>
        </authorList>
    </citation>
    <scope>NUCLEOTIDE SEQUENCE [LARGE SCALE GENOMIC DNA]</scope>
    <source>
        <strain evidence="2 3">ATCC 34112</strain>
    </source>
</reference>
<keyword evidence="3" id="KW-1185">Reference proteome</keyword>
<dbReference type="SUPFAM" id="SSF55298">
    <property type="entry name" value="YjgF-like"/>
    <property type="match status" value="1"/>
</dbReference>
<evidence type="ECO:0000259" key="1">
    <source>
        <dbReference type="Pfam" id="PF14588"/>
    </source>
</evidence>
<dbReference type="STRING" id="74557.A0A1W0A5Y6"/>
<comment type="caution">
    <text evidence="2">The sequence shown here is derived from an EMBL/GenBank/DDBJ whole genome shotgun (WGS) entry which is preliminary data.</text>
</comment>
<dbReference type="CDD" id="cd02199">
    <property type="entry name" value="YjgF_YER057c_UK114_like_1"/>
    <property type="match status" value="1"/>
</dbReference>
<dbReference type="EMBL" id="JNBS01000433">
    <property type="protein sequence ID" value="OQS05665.1"/>
    <property type="molecule type" value="Genomic_DNA"/>
</dbReference>
<proteinExistence type="predicted"/>
<dbReference type="InterPro" id="IPR035959">
    <property type="entry name" value="RutC-like_sf"/>
</dbReference>
<protein>
    <submittedName>
        <fullName evidence="2">Endoribonuclease L-PSP</fullName>
    </submittedName>
</protein>
<feature type="domain" description="Endoribonuclease L-PSP/chorismate mutase-like" evidence="1">
    <location>
        <begin position="5"/>
        <end position="141"/>
    </location>
</feature>
<dbReference type="PANTHER" id="PTHR43760:SF1">
    <property type="entry name" value="ENDORIBONUCLEASE L-PSP_CHORISMATE MUTASE-LIKE DOMAIN-CONTAINING PROTEIN"/>
    <property type="match status" value="1"/>
</dbReference>
<name>A0A1W0A5Y6_9STRA</name>
<accession>A0A1W0A5Y6</accession>
<dbReference type="Gene3D" id="3.30.1330.40">
    <property type="entry name" value="RutC-like"/>
    <property type="match status" value="1"/>
</dbReference>
<sequence length="153" mass="16134">MSIDERLAELGYVLPAVGTAKGNYKLAVRSGNLIFTAGHIAANTNGELYAGKVGKDFTTQEAYDIAHHVALSILATLKQELGDLNKIKRIVKIVGFVNCTDDFTAQPSVINGASDTFAKVLGEHGIGARSAVGTNALPLNAPVEIEAVVEIEE</sequence>
<evidence type="ECO:0000313" key="2">
    <source>
        <dbReference type="EMBL" id="OQS05665.1"/>
    </source>
</evidence>
<dbReference type="AlphaFoldDB" id="A0A1W0A5Y6"/>
<organism evidence="2 3">
    <name type="scientific">Thraustotheca clavata</name>
    <dbReference type="NCBI Taxonomy" id="74557"/>
    <lineage>
        <taxon>Eukaryota</taxon>
        <taxon>Sar</taxon>
        <taxon>Stramenopiles</taxon>
        <taxon>Oomycota</taxon>
        <taxon>Saprolegniomycetes</taxon>
        <taxon>Saprolegniales</taxon>
        <taxon>Achlyaceae</taxon>
        <taxon>Thraustotheca</taxon>
    </lineage>
</organism>
<dbReference type="Pfam" id="PF14588">
    <property type="entry name" value="YjgF_endoribonc"/>
    <property type="match status" value="1"/>
</dbReference>
<evidence type="ECO:0000313" key="3">
    <source>
        <dbReference type="Proteomes" id="UP000243217"/>
    </source>
</evidence>